<comment type="caution">
    <text evidence="1">The sequence shown here is derived from an EMBL/GenBank/DDBJ whole genome shotgun (WGS) entry which is preliminary data.</text>
</comment>
<dbReference type="AlphaFoldDB" id="A0A2K3JSK4"/>
<dbReference type="Gene3D" id="3.40.50.720">
    <property type="entry name" value="NAD(P)-binding Rossmann-like Domain"/>
    <property type="match status" value="1"/>
</dbReference>
<dbReference type="GO" id="GO:0032440">
    <property type="term" value="F:2-alkenal reductase [NAD(P)H] activity"/>
    <property type="evidence" value="ECO:0007669"/>
    <property type="project" value="TreeGrafter"/>
</dbReference>
<dbReference type="Proteomes" id="UP000236291">
    <property type="component" value="Unassembled WGS sequence"/>
</dbReference>
<dbReference type="InterPro" id="IPR036291">
    <property type="entry name" value="NAD(P)-bd_dom_sf"/>
</dbReference>
<evidence type="ECO:0000313" key="1">
    <source>
        <dbReference type="EMBL" id="PNX57005.1"/>
    </source>
</evidence>
<reference evidence="1 2" key="1">
    <citation type="journal article" date="2014" name="Am. J. Bot.">
        <title>Genome assembly and annotation for red clover (Trifolium pratense; Fabaceae).</title>
        <authorList>
            <person name="Istvanek J."/>
            <person name="Jaros M."/>
            <person name="Krenek A."/>
            <person name="Repkova J."/>
        </authorList>
    </citation>
    <scope>NUCLEOTIDE SEQUENCE [LARGE SCALE GENOMIC DNA]</scope>
    <source>
        <strain evidence="2">cv. Tatra</strain>
        <tissue evidence="1">Young leaves</tissue>
    </source>
</reference>
<dbReference type="InterPro" id="IPR045010">
    <property type="entry name" value="MDR_fam"/>
</dbReference>
<protein>
    <submittedName>
        <fullName evidence="1">NADP-dependent alkenal double bond reductase p1-like protein</fullName>
    </submittedName>
</protein>
<dbReference type="SUPFAM" id="SSF51735">
    <property type="entry name" value="NAD(P)-binding Rossmann-fold domains"/>
    <property type="match status" value="1"/>
</dbReference>
<dbReference type="EMBL" id="ASHM01075688">
    <property type="protein sequence ID" value="PNX57005.1"/>
    <property type="molecule type" value="Genomic_DNA"/>
</dbReference>
<dbReference type="ExpressionAtlas" id="A0A2K3JSK4">
    <property type="expression patterns" value="baseline"/>
</dbReference>
<reference evidence="1 2" key="2">
    <citation type="journal article" date="2017" name="Front. Plant Sci.">
        <title>Gene Classification and Mining of Molecular Markers Useful in Red Clover (Trifolium pratense) Breeding.</title>
        <authorList>
            <person name="Istvanek J."/>
            <person name="Dluhosova J."/>
            <person name="Dluhos P."/>
            <person name="Patkova L."/>
            <person name="Nedelnik J."/>
            <person name="Repkova J."/>
        </authorList>
    </citation>
    <scope>NUCLEOTIDE SEQUENCE [LARGE SCALE GENOMIC DNA]</scope>
    <source>
        <strain evidence="2">cv. Tatra</strain>
        <tissue evidence="1">Young leaves</tissue>
    </source>
</reference>
<accession>A0A2K3JSK4</accession>
<proteinExistence type="predicted"/>
<gene>
    <name evidence="1" type="ORF">L195_g050177</name>
</gene>
<name>A0A2K3JSK4_TRIPR</name>
<feature type="non-terminal residue" evidence="1">
    <location>
        <position position="1"/>
    </location>
</feature>
<dbReference type="PANTHER" id="PTHR43205">
    <property type="entry name" value="PROSTAGLANDIN REDUCTASE"/>
    <property type="match status" value="1"/>
</dbReference>
<dbReference type="PANTHER" id="PTHR43205:SF7">
    <property type="entry name" value="PROSTAGLANDIN REDUCTASE 1"/>
    <property type="match status" value="1"/>
</dbReference>
<organism evidence="1 2">
    <name type="scientific">Trifolium pratense</name>
    <name type="common">Red clover</name>
    <dbReference type="NCBI Taxonomy" id="57577"/>
    <lineage>
        <taxon>Eukaryota</taxon>
        <taxon>Viridiplantae</taxon>
        <taxon>Streptophyta</taxon>
        <taxon>Embryophyta</taxon>
        <taxon>Tracheophyta</taxon>
        <taxon>Spermatophyta</taxon>
        <taxon>Magnoliopsida</taxon>
        <taxon>eudicotyledons</taxon>
        <taxon>Gunneridae</taxon>
        <taxon>Pentapetalae</taxon>
        <taxon>rosids</taxon>
        <taxon>fabids</taxon>
        <taxon>Fabales</taxon>
        <taxon>Fabaceae</taxon>
        <taxon>Papilionoideae</taxon>
        <taxon>50 kb inversion clade</taxon>
        <taxon>NPAAA clade</taxon>
        <taxon>Hologalegina</taxon>
        <taxon>IRL clade</taxon>
        <taxon>Trifolieae</taxon>
        <taxon>Trifolium</taxon>
    </lineage>
</organism>
<sequence length="145" mass="16208">SKENVFVSAASGAVGQSIGQFTKLTGCYVIGSAGSKDKDRMMLVALLRGIDPKFLMELLSFKAISLWSWCNIFRLKTRRCYMSDEAYNQGGEASFSEILNKRALAEAIIAKEMELVAEVSKRYRAKQWLKQGLEEAEVTDDKIPN</sequence>
<evidence type="ECO:0000313" key="2">
    <source>
        <dbReference type="Proteomes" id="UP000236291"/>
    </source>
</evidence>